<keyword evidence="3" id="KW-1185">Reference proteome</keyword>
<name>A0AA40I7U7_CNENI</name>
<organism evidence="2 3">
    <name type="scientific">Cnephaeus nilssonii</name>
    <name type="common">Northern bat</name>
    <name type="synonym">Eptesicus nilssonii</name>
    <dbReference type="NCBI Taxonomy" id="3371016"/>
    <lineage>
        <taxon>Eukaryota</taxon>
        <taxon>Metazoa</taxon>
        <taxon>Chordata</taxon>
        <taxon>Craniata</taxon>
        <taxon>Vertebrata</taxon>
        <taxon>Euteleostomi</taxon>
        <taxon>Mammalia</taxon>
        <taxon>Eutheria</taxon>
        <taxon>Laurasiatheria</taxon>
        <taxon>Chiroptera</taxon>
        <taxon>Yangochiroptera</taxon>
        <taxon>Vespertilionidae</taxon>
        <taxon>Cnephaeus</taxon>
    </lineage>
</organism>
<gene>
    <name evidence="2" type="ORF">QTO34_014580</name>
</gene>
<evidence type="ECO:0000256" key="1">
    <source>
        <dbReference type="SAM" id="MobiDB-lite"/>
    </source>
</evidence>
<dbReference type="EMBL" id="JAULJE010000004">
    <property type="protein sequence ID" value="KAK1344022.1"/>
    <property type="molecule type" value="Genomic_DNA"/>
</dbReference>
<dbReference type="AlphaFoldDB" id="A0AA40I7U7"/>
<sequence length="129" mass="13730">MHFSKKHKKGLKKMLANNVKAISVHAEAIKALIKPKIPKGGSSGKLNQLACCVKGLRLCQPKSKAKLKPKLSSDSSSGSGSHSTAMVQTLSSHRRWQRELSVLLAQSPPQPPRVPPPVSPAGPIMGVAE</sequence>
<protein>
    <recommendedName>
        <fullName evidence="4">60S ribosomal protein L29</fullName>
    </recommendedName>
</protein>
<feature type="compositionally biased region" description="Low complexity" evidence="1">
    <location>
        <begin position="70"/>
        <end position="83"/>
    </location>
</feature>
<dbReference type="Proteomes" id="UP001177744">
    <property type="component" value="Unassembled WGS sequence"/>
</dbReference>
<reference evidence="2" key="1">
    <citation type="submission" date="2023-06" db="EMBL/GenBank/DDBJ databases">
        <title>Reference genome for the Northern bat (Eptesicus nilssonii), a most northern bat species.</title>
        <authorList>
            <person name="Laine V.N."/>
            <person name="Pulliainen A.T."/>
            <person name="Lilley T.M."/>
        </authorList>
    </citation>
    <scope>NUCLEOTIDE SEQUENCE</scope>
    <source>
        <strain evidence="2">BLF_Eptnil</strain>
        <tissue evidence="2">Kidney</tissue>
    </source>
</reference>
<proteinExistence type="predicted"/>
<feature type="compositionally biased region" description="Pro residues" evidence="1">
    <location>
        <begin position="108"/>
        <end position="120"/>
    </location>
</feature>
<evidence type="ECO:0008006" key="4">
    <source>
        <dbReference type="Google" id="ProtNLM"/>
    </source>
</evidence>
<accession>A0AA40I7U7</accession>
<evidence type="ECO:0000313" key="2">
    <source>
        <dbReference type="EMBL" id="KAK1344022.1"/>
    </source>
</evidence>
<evidence type="ECO:0000313" key="3">
    <source>
        <dbReference type="Proteomes" id="UP001177744"/>
    </source>
</evidence>
<comment type="caution">
    <text evidence="2">The sequence shown here is derived from an EMBL/GenBank/DDBJ whole genome shotgun (WGS) entry which is preliminary data.</text>
</comment>
<feature type="region of interest" description="Disordered" evidence="1">
    <location>
        <begin position="63"/>
        <end position="129"/>
    </location>
</feature>